<accession>A0A3R9EQW1</accession>
<organism evidence="1 2">
    <name type="scientific">Atlantibacter subterraneus</name>
    <dbReference type="NCBI Taxonomy" id="255519"/>
    <lineage>
        <taxon>Bacteria</taxon>
        <taxon>Pseudomonadati</taxon>
        <taxon>Pseudomonadota</taxon>
        <taxon>Gammaproteobacteria</taxon>
        <taxon>Enterobacterales</taxon>
        <taxon>Enterobacteriaceae</taxon>
        <taxon>Atlantibacter</taxon>
    </lineage>
</organism>
<proteinExistence type="predicted"/>
<dbReference type="RefSeq" id="WP_125292241.1">
    <property type="nucleotide sequence ID" value="NZ_RHWZ01000002.1"/>
</dbReference>
<reference evidence="1 2" key="1">
    <citation type="submission" date="2018-10" db="EMBL/GenBank/DDBJ databases">
        <title>Transmission dynamics of multidrug resistant bacteria on intensive care unit surfaces.</title>
        <authorList>
            <person name="D'Souza A.W."/>
            <person name="Potter R.F."/>
            <person name="Wallace M."/>
            <person name="Shupe A."/>
            <person name="Patel S."/>
            <person name="Sun S."/>
            <person name="Gul D."/>
            <person name="Kwon J.H."/>
            <person name="Andleeb S."/>
            <person name="Burnham C.-A.D."/>
            <person name="Dantas G."/>
        </authorList>
    </citation>
    <scope>NUCLEOTIDE SEQUENCE [LARGE SCALE GENOMIC DNA]</scope>
    <source>
        <strain evidence="1 2">AS_373</strain>
    </source>
</reference>
<protein>
    <submittedName>
        <fullName evidence="1">Uncharacterized protein</fullName>
    </submittedName>
</protein>
<dbReference type="Proteomes" id="UP000275331">
    <property type="component" value="Unassembled WGS sequence"/>
</dbReference>
<comment type="caution">
    <text evidence="1">The sequence shown here is derived from an EMBL/GenBank/DDBJ whole genome shotgun (WGS) entry which is preliminary data.</text>
</comment>
<dbReference type="EMBL" id="RHXB01000001">
    <property type="protein sequence ID" value="RSE29193.1"/>
    <property type="molecule type" value="Genomic_DNA"/>
</dbReference>
<sequence>MKMNAGTLLDYLNATLENSNDHAQEHPQLMYMVLQMDEVFQKEIFDHEFDVSPITGFLAMNSYTMLLSAVRQALSGHLVAVFPIVRTALESACYAYLIAHNEAMERIWLNRNKTESALHKCRKMFSVKKASNELKSISPEMAEYVMANYEATIDFGAHPNKKAIFNHLTDIGEVDERFHGFELTGVYGRNSWHVNYALLVCTEVGQAIAFLLAACADKHPLIHDRLEVFTNWVDEKNRMVDKIIGEPMDYTGPMYCSVMPPE</sequence>
<gene>
    <name evidence="1" type="ORF">EGT71_01345</name>
</gene>
<dbReference type="AlphaFoldDB" id="A0A3R9EQW1"/>
<evidence type="ECO:0000313" key="1">
    <source>
        <dbReference type="EMBL" id="RSE29193.1"/>
    </source>
</evidence>
<evidence type="ECO:0000313" key="2">
    <source>
        <dbReference type="Proteomes" id="UP000275331"/>
    </source>
</evidence>
<dbReference type="OrthoDB" id="6918560at2"/>
<name>A0A3R9EQW1_9ENTR</name>